<feature type="region of interest" description="Disordered" evidence="1">
    <location>
        <begin position="50"/>
        <end position="69"/>
    </location>
</feature>
<dbReference type="EMBL" id="JAVDWU010000011">
    <property type="protein sequence ID" value="MDR7152335.1"/>
    <property type="molecule type" value="Genomic_DNA"/>
</dbReference>
<evidence type="ECO:0000313" key="2">
    <source>
        <dbReference type="EMBL" id="MDR7152335.1"/>
    </source>
</evidence>
<sequence>MQTALDASASSQMDAWLEGSSDKLDEPAAIAYSALVASIIDRHMPMDKGDTATAGGFSLDSSLPGQAWT</sequence>
<evidence type="ECO:0000313" key="3">
    <source>
        <dbReference type="Proteomes" id="UP001265700"/>
    </source>
</evidence>
<accession>A0ABU1WSQ8</accession>
<keyword evidence="3" id="KW-1185">Reference proteome</keyword>
<proteinExistence type="predicted"/>
<dbReference type="RefSeq" id="WP_310320932.1">
    <property type="nucleotide sequence ID" value="NZ_JAVDWU010000011.1"/>
</dbReference>
<gene>
    <name evidence="2" type="ORF">J2W49_004311</name>
</gene>
<organism evidence="2 3">
    <name type="scientific">Hydrogenophaga palleronii</name>
    <dbReference type="NCBI Taxonomy" id="65655"/>
    <lineage>
        <taxon>Bacteria</taxon>
        <taxon>Pseudomonadati</taxon>
        <taxon>Pseudomonadota</taxon>
        <taxon>Betaproteobacteria</taxon>
        <taxon>Burkholderiales</taxon>
        <taxon>Comamonadaceae</taxon>
        <taxon>Hydrogenophaga</taxon>
    </lineage>
</organism>
<feature type="compositionally biased region" description="Polar residues" evidence="1">
    <location>
        <begin position="59"/>
        <end position="69"/>
    </location>
</feature>
<dbReference type="Proteomes" id="UP001265700">
    <property type="component" value="Unassembled WGS sequence"/>
</dbReference>
<protein>
    <submittedName>
        <fullName evidence="2">Uncharacterized protein</fullName>
    </submittedName>
</protein>
<comment type="caution">
    <text evidence="2">The sequence shown here is derived from an EMBL/GenBank/DDBJ whole genome shotgun (WGS) entry which is preliminary data.</text>
</comment>
<name>A0ABU1WSQ8_9BURK</name>
<reference evidence="2 3" key="1">
    <citation type="submission" date="2023-07" db="EMBL/GenBank/DDBJ databases">
        <title>Sorghum-associated microbial communities from plants grown in Nebraska, USA.</title>
        <authorList>
            <person name="Schachtman D."/>
        </authorList>
    </citation>
    <scope>NUCLEOTIDE SEQUENCE [LARGE SCALE GENOMIC DNA]</scope>
    <source>
        <strain evidence="2 3">4249</strain>
    </source>
</reference>
<evidence type="ECO:0000256" key="1">
    <source>
        <dbReference type="SAM" id="MobiDB-lite"/>
    </source>
</evidence>